<keyword evidence="2" id="KW-1185">Reference proteome</keyword>
<name>A0ABR5Z2T8_9GAMM</name>
<reference evidence="1 2" key="1">
    <citation type="submission" date="2020-02" db="EMBL/GenBank/DDBJ databases">
        <title>Synteny-based analysis reveals conserved mechanism for high triclosan tolerance in Pseudomonas, as well as instances of horizontal transfer.</title>
        <authorList>
            <person name="Mcfarland A.G."/>
            <person name="Bertucci H.K."/>
            <person name="Litmann E."/>
            <person name="Shen J."/>
            <person name="Huttenhower C."/>
            <person name="Hartmann E.M."/>
        </authorList>
    </citation>
    <scope>NUCLEOTIDE SEQUENCE [LARGE SCALE GENOMIC DNA]</scope>
    <source>
        <strain evidence="1 2">115A1</strain>
    </source>
</reference>
<proteinExistence type="predicted"/>
<accession>A0ABR5Z2T8</accession>
<gene>
    <name evidence="1" type="ORF">G7026_14000</name>
</gene>
<evidence type="ECO:0000313" key="1">
    <source>
        <dbReference type="EMBL" id="MBA1274471.1"/>
    </source>
</evidence>
<dbReference type="RefSeq" id="WP_181071531.1">
    <property type="nucleotide sequence ID" value="NZ_JAAMRF010000007.1"/>
</dbReference>
<organism evidence="1 2">
    <name type="scientific">Stutzerimonas azotifigens</name>
    <dbReference type="NCBI Taxonomy" id="291995"/>
    <lineage>
        <taxon>Bacteria</taxon>
        <taxon>Pseudomonadati</taxon>
        <taxon>Pseudomonadota</taxon>
        <taxon>Gammaproteobacteria</taxon>
        <taxon>Pseudomonadales</taxon>
        <taxon>Pseudomonadaceae</taxon>
        <taxon>Stutzerimonas</taxon>
    </lineage>
</organism>
<sequence length="172" mass="19163">MSDRVTQEKNCQTCSKPFTATMTKLLGHFPVPAAKFRQQAEECPSCKEAYRAKMEATARRRRLNFTEGQVKEYFTVNPPAQGDTLILAMSQFHRNAYRLVRVVNPASGKQLRIIVDKGDAFGGASYYRTGKSTFAPKGQTVLRPYVAMVAEKLNYESETDLSDADLQALLGG</sequence>
<protein>
    <submittedName>
        <fullName evidence="1">Uncharacterized protein</fullName>
    </submittedName>
</protein>
<dbReference type="Proteomes" id="UP000786387">
    <property type="component" value="Unassembled WGS sequence"/>
</dbReference>
<evidence type="ECO:0000313" key="2">
    <source>
        <dbReference type="Proteomes" id="UP000786387"/>
    </source>
</evidence>
<dbReference type="EMBL" id="JAAMRF010000007">
    <property type="protein sequence ID" value="MBA1274471.1"/>
    <property type="molecule type" value="Genomic_DNA"/>
</dbReference>
<comment type="caution">
    <text evidence="1">The sequence shown here is derived from an EMBL/GenBank/DDBJ whole genome shotgun (WGS) entry which is preliminary data.</text>
</comment>